<evidence type="ECO:0000256" key="1">
    <source>
        <dbReference type="ARBA" id="ARBA00012122"/>
    </source>
</evidence>
<keyword evidence="3" id="KW-0479">Metal-binding</keyword>
<evidence type="ECO:0000256" key="4">
    <source>
        <dbReference type="ARBA" id="ARBA00022741"/>
    </source>
</evidence>
<dbReference type="PANTHER" id="PTHR18964">
    <property type="entry name" value="ROK (REPRESSOR, ORF, KINASE) FAMILY"/>
    <property type="match status" value="1"/>
</dbReference>
<dbReference type="SUPFAM" id="SSF53067">
    <property type="entry name" value="Actin-like ATPase domain"/>
    <property type="match status" value="1"/>
</dbReference>
<dbReference type="EC" id="2.7.1.59" evidence="1"/>
<keyword evidence="8" id="KW-0119">Carbohydrate metabolism</keyword>
<evidence type="ECO:0000313" key="10">
    <source>
        <dbReference type="EMBL" id="MBO0344050.1"/>
    </source>
</evidence>
<dbReference type="Proteomes" id="UP000664779">
    <property type="component" value="Unassembled WGS sequence"/>
</dbReference>
<dbReference type="GO" id="GO:0046872">
    <property type="term" value="F:metal ion binding"/>
    <property type="evidence" value="ECO:0007669"/>
    <property type="project" value="UniProtKB-KW"/>
</dbReference>
<keyword evidence="4" id="KW-0547">Nucleotide-binding</keyword>
<evidence type="ECO:0000256" key="7">
    <source>
        <dbReference type="ARBA" id="ARBA00022840"/>
    </source>
</evidence>
<gene>
    <name evidence="10" type="ORF">J0X15_02360</name>
</gene>
<organism evidence="10 11">
    <name type="scientific">Roseibium limicola</name>
    <dbReference type="NCBI Taxonomy" id="2816037"/>
    <lineage>
        <taxon>Bacteria</taxon>
        <taxon>Pseudomonadati</taxon>
        <taxon>Pseudomonadota</taxon>
        <taxon>Alphaproteobacteria</taxon>
        <taxon>Hyphomicrobiales</taxon>
        <taxon>Stappiaceae</taxon>
        <taxon>Roseibium</taxon>
    </lineage>
</organism>
<name>A0A939EK02_9HYPH</name>
<evidence type="ECO:0000256" key="3">
    <source>
        <dbReference type="ARBA" id="ARBA00022723"/>
    </source>
</evidence>
<evidence type="ECO:0000256" key="9">
    <source>
        <dbReference type="ARBA" id="ARBA00049065"/>
    </source>
</evidence>
<evidence type="ECO:0000256" key="8">
    <source>
        <dbReference type="ARBA" id="ARBA00023277"/>
    </source>
</evidence>
<comment type="caution">
    <text evidence="10">The sequence shown here is derived from an EMBL/GenBank/DDBJ whole genome shotgun (WGS) entry which is preliminary data.</text>
</comment>
<dbReference type="InterPro" id="IPR000600">
    <property type="entry name" value="ROK"/>
</dbReference>
<keyword evidence="5" id="KW-0418">Kinase</keyword>
<evidence type="ECO:0000256" key="5">
    <source>
        <dbReference type="ARBA" id="ARBA00022777"/>
    </source>
</evidence>
<evidence type="ECO:0000256" key="6">
    <source>
        <dbReference type="ARBA" id="ARBA00022833"/>
    </source>
</evidence>
<dbReference type="RefSeq" id="WP_206937913.1">
    <property type="nucleotide sequence ID" value="NZ_JAFLNF010000001.1"/>
</dbReference>
<dbReference type="EMBL" id="JAFLNF010000001">
    <property type="protein sequence ID" value="MBO0344050.1"/>
    <property type="molecule type" value="Genomic_DNA"/>
</dbReference>
<dbReference type="Gene3D" id="3.30.420.40">
    <property type="match status" value="2"/>
</dbReference>
<keyword evidence="11" id="KW-1185">Reference proteome</keyword>
<dbReference type="PANTHER" id="PTHR18964:SF162">
    <property type="entry name" value="N-ACETYL-D-GLUCOSAMINE KINASE"/>
    <property type="match status" value="1"/>
</dbReference>
<comment type="catalytic activity">
    <reaction evidence="9">
        <text>N-acetyl-D-glucosamine + ATP = N-acetyl-D-glucosamine 6-phosphate + ADP + H(+)</text>
        <dbReference type="Rhea" id="RHEA:17417"/>
        <dbReference type="ChEBI" id="CHEBI:15378"/>
        <dbReference type="ChEBI" id="CHEBI:30616"/>
        <dbReference type="ChEBI" id="CHEBI:57513"/>
        <dbReference type="ChEBI" id="CHEBI:456216"/>
        <dbReference type="ChEBI" id="CHEBI:506227"/>
        <dbReference type="EC" id="2.7.1.59"/>
    </reaction>
</comment>
<dbReference type="InterPro" id="IPR043129">
    <property type="entry name" value="ATPase_NBD"/>
</dbReference>
<reference evidence="10" key="1">
    <citation type="submission" date="2021-03" db="EMBL/GenBank/DDBJ databases">
        <title>Roseibium sp. CAU 1637 isolated from Incheon.</title>
        <authorList>
            <person name="Kim W."/>
        </authorList>
    </citation>
    <scope>NUCLEOTIDE SEQUENCE</scope>
    <source>
        <strain evidence="10">CAU 1637</strain>
    </source>
</reference>
<dbReference type="AlphaFoldDB" id="A0A939EK02"/>
<evidence type="ECO:0000256" key="2">
    <source>
        <dbReference type="ARBA" id="ARBA00022679"/>
    </source>
</evidence>
<keyword evidence="7" id="KW-0067">ATP-binding</keyword>
<dbReference type="Pfam" id="PF00480">
    <property type="entry name" value="ROK"/>
    <property type="match status" value="1"/>
</dbReference>
<sequence>MAGSSGAGGVIVCFDIGGTTIKGAYAHGPQEVVPVPRVPTPIDDFDEFVRQLAAVIKAAPQKPSCVALSIAGIVDPDINTMIVANIPCIHGRNLVADLERLLKLPVVVANDADCFALTEATYGAGKGHDIVFGAILGSGVGGGLVVRGELINQNGGYAGEWGHGPISAIQAGVPARSVPQFACGCGQTGCLDAICSARGLERIHHHLHSRNLTSLEIIDCWEQGNEQAEKTISVYVDLLTGPLAVLVNLTGASLIPVGGGLSNASGLIKRLDEQTRARTLRKFRWPLVVPAQARVEPGLIGAAILGFQRLEQALEMPKAEA</sequence>
<proteinExistence type="predicted"/>
<dbReference type="GO" id="GO:0045127">
    <property type="term" value="F:N-acetylglucosamine kinase activity"/>
    <property type="evidence" value="ECO:0007669"/>
    <property type="project" value="UniProtKB-EC"/>
</dbReference>
<keyword evidence="2" id="KW-0808">Transferase</keyword>
<keyword evidence="6" id="KW-0862">Zinc</keyword>
<dbReference type="GO" id="GO:0005524">
    <property type="term" value="F:ATP binding"/>
    <property type="evidence" value="ECO:0007669"/>
    <property type="project" value="UniProtKB-KW"/>
</dbReference>
<evidence type="ECO:0000313" key="11">
    <source>
        <dbReference type="Proteomes" id="UP000664779"/>
    </source>
</evidence>
<protein>
    <recommendedName>
        <fullName evidence="1">N-acetylglucosamine kinase</fullName>
        <ecNumber evidence="1">2.7.1.59</ecNumber>
    </recommendedName>
</protein>
<accession>A0A939EK02</accession>